<proteinExistence type="inferred from homology"/>
<feature type="transmembrane region" description="Helical" evidence="12">
    <location>
        <begin position="36"/>
        <end position="61"/>
    </location>
</feature>
<evidence type="ECO:0000256" key="8">
    <source>
        <dbReference type="ARBA" id="ARBA00022977"/>
    </source>
</evidence>
<keyword evidence="12" id="KW-1133">Transmembrane helix</keyword>
<dbReference type="EMBL" id="JBHRSQ010000007">
    <property type="protein sequence ID" value="MFC2991013.1"/>
    <property type="molecule type" value="Genomic_DNA"/>
</dbReference>
<comment type="function">
    <text evidence="1">Responsible for the formation of the pyrimidine heterocycle in the thiamine biosynthesis pathway. Catalyzes the formation of hydroxymethylpyrimidine phosphate (HMP-P) from histidine and pyridoxal phosphate (PLP). The protein uses PLP and the active site histidine to form HMP-P, generating an inactive enzyme. The enzyme can only undergo a single turnover, which suggests it is a suicide enzyme.</text>
</comment>
<evidence type="ECO:0000256" key="5">
    <source>
        <dbReference type="ARBA" id="ARBA00022679"/>
    </source>
</evidence>
<comment type="similarity">
    <text evidence="3">Belongs to the NMT1/THI5 family.</text>
</comment>
<dbReference type="SUPFAM" id="SSF53850">
    <property type="entry name" value="Periplasmic binding protein-like II"/>
    <property type="match status" value="1"/>
</dbReference>
<comment type="catalytic activity">
    <reaction evidence="11">
        <text>N(6)-(pyridoxal phosphate)-L-lysyl-[4-amino-5-hydroxymethyl-2-methylpyrimidine phosphate synthase] + L-histidyl-[4-amino-5-hydroxymethyl-2-methylpyrimidine phosphate synthase] + 2 Fe(3+) + 4 H2O = L-lysyl-[4-amino-5-hydroxymethyl-2-methylpyrimidine phosphate synthase] + (2S)-2-amino-5-hydroxy-4-oxopentanoyl-[4-amino-5-hydroxymethyl-2-methylpyrimidine phosphate synthase] + 4-amino-2-methyl-5-(phosphooxymethyl)pyrimidine + 3-oxopropanoate + 2 Fe(2+) + 2 H(+)</text>
        <dbReference type="Rhea" id="RHEA:65756"/>
        <dbReference type="Rhea" id="RHEA-COMP:16892"/>
        <dbReference type="Rhea" id="RHEA-COMP:16893"/>
        <dbReference type="Rhea" id="RHEA-COMP:16894"/>
        <dbReference type="Rhea" id="RHEA-COMP:16895"/>
        <dbReference type="ChEBI" id="CHEBI:15377"/>
        <dbReference type="ChEBI" id="CHEBI:15378"/>
        <dbReference type="ChEBI" id="CHEBI:29033"/>
        <dbReference type="ChEBI" id="CHEBI:29034"/>
        <dbReference type="ChEBI" id="CHEBI:29969"/>
        <dbReference type="ChEBI" id="CHEBI:29979"/>
        <dbReference type="ChEBI" id="CHEBI:33190"/>
        <dbReference type="ChEBI" id="CHEBI:58354"/>
        <dbReference type="ChEBI" id="CHEBI:143915"/>
        <dbReference type="ChEBI" id="CHEBI:157692"/>
    </reaction>
    <physiologicalReaction direction="left-to-right" evidence="11">
        <dbReference type="Rhea" id="RHEA:65757"/>
    </physiologicalReaction>
</comment>
<dbReference type="Proteomes" id="UP001595386">
    <property type="component" value="Unassembled WGS sequence"/>
</dbReference>
<evidence type="ECO:0000259" key="13">
    <source>
        <dbReference type="Pfam" id="PF09084"/>
    </source>
</evidence>
<keyword evidence="6" id="KW-0479">Metal-binding</keyword>
<keyword evidence="12" id="KW-0472">Membrane</keyword>
<comment type="subunit">
    <text evidence="4">Homodimer.</text>
</comment>
<evidence type="ECO:0000256" key="10">
    <source>
        <dbReference type="ARBA" id="ARBA00033171"/>
    </source>
</evidence>
<accession>A0ABV7B2X8</accession>
<keyword evidence="15" id="KW-1185">Reference proteome</keyword>
<evidence type="ECO:0000256" key="9">
    <source>
        <dbReference type="ARBA" id="ARBA00023004"/>
    </source>
</evidence>
<evidence type="ECO:0000256" key="3">
    <source>
        <dbReference type="ARBA" id="ARBA00009406"/>
    </source>
</evidence>
<keyword evidence="12" id="KW-0812">Transmembrane</keyword>
<reference evidence="15" key="1">
    <citation type="journal article" date="2019" name="Int. J. Syst. Evol. Microbiol.">
        <title>The Global Catalogue of Microorganisms (GCM) 10K type strain sequencing project: providing services to taxonomists for standard genome sequencing and annotation.</title>
        <authorList>
            <consortium name="The Broad Institute Genomics Platform"/>
            <consortium name="The Broad Institute Genome Sequencing Center for Infectious Disease"/>
            <person name="Wu L."/>
            <person name="Ma J."/>
        </authorList>
    </citation>
    <scope>NUCLEOTIDE SEQUENCE [LARGE SCALE GENOMIC DNA]</scope>
    <source>
        <strain evidence="15">KCTC 52660</strain>
    </source>
</reference>
<evidence type="ECO:0000256" key="4">
    <source>
        <dbReference type="ARBA" id="ARBA00011738"/>
    </source>
</evidence>
<evidence type="ECO:0000313" key="14">
    <source>
        <dbReference type="EMBL" id="MFC2991013.1"/>
    </source>
</evidence>
<keyword evidence="8" id="KW-0784">Thiamine biosynthesis</keyword>
<sequence>MARRPLPRGQAANLAGFLHRHNYNDQREGISMSRHLSYSAGLLGGVLGLTLAGATLGSAALADETRIRFQLDWRFEGPSAPFLMAVERGYFAEEGLDVQVDSGSGSAGAINRVASGAYEMGFGDLNALVEFLAENPDGPGIQGVYVVYDGSPASVFARKDRGIDSPADLAGKSIAAPAFDTGYRAWGIFAAANGLDADDVEWQNVDPTLRETLLVRGDVDAITGFYFTSLLNLEGRGMGEEDLTIMPFPDFGVPLYGNAIIASESFAEENPEAVAGFLRAFNRALAETLADPEGAIDYVVARDGLIDVAMETRRLKLAIESVIDTEEARAHGAGAVDETRLTNAIQLVADAYDLPEVPSAERVFTSRFLPEQGERMIFPGQGD</sequence>
<dbReference type="InterPro" id="IPR015168">
    <property type="entry name" value="SsuA/THI5"/>
</dbReference>
<protein>
    <recommendedName>
        <fullName evidence="10">Thiamine pyrimidine synthase</fullName>
    </recommendedName>
</protein>
<dbReference type="PANTHER" id="PTHR31528">
    <property type="entry name" value="4-AMINO-5-HYDROXYMETHYL-2-METHYLPYRIMIDINE PHOSPHATE SYNTHASE THI11-RELATED"/>
    <property type="match status" value="1"/>
</dbReference>
<organism evidence="14 15">
    <name type="scientific">Halomonas tibetensis</name>
    <dbReference type="NCBI Taxonomy" id="2259590"/>
    <lineage>
        <taxon>Bacteria</taxon>
        <taxon>Pseudomonadati</taxon>
        <taxon>Pseudomonadota</taxon>
        <taxon>Gammaproteobacteria</taxon>
        <taxon>Oceanospirillales</taxon>
        <taxon>Halomonadaceae</taxon>
        <taxon>Halomonas</taxon>
    </lineage>
</organism>
<feature type="domain" description="SsuA/THI5-like" evidence="13">
    <location>
        <begin position="80"/>
        <end position="295"/>
    </location>
</feature>
<comment type="caution">
    <text evidence="14">The sequence shown here is derived from an EMBL/GenBank/DDBJ whole genome shotgun (WGS) entry which is preliminary data.</text>
</comment>
<keyword evidence="7" id="KW-0663">Pyridoxal phosphate</keyword>
<dbReference type="Pfam" id="PF09084">
    <property type="entry name" value="NMT1"/>
    <property type="match status" value="1"/>
</dbReference>
<keyword evidence="9" id="KW-0408">Iron</keyword>
<evidence type="ECO:0000256" key="2">
    <source>
        <dbReference type="ARBA" id="ARBA00004948"/>
    </source>
</evidence>
<dbReference type="InterPro" id="IPR027939">
    <property type="entry name" value="NMT1/THI5"/>
</dbReference>
<dbReference type="Gene3D" id="3.40.190.10">
    <property type="entry name" value="Periplasmic binding protein-like II"/>
    <property type="match status" value="2"/>
</dbReference>
<evidence type="ECO:0000256" key="11">
    <source>
        <dbReference type="ARBA" id="ARBA00048179"/>
    </source>
</evidence>
<evidence type="ECO:0000313" key="15">
    <source>
        <dbReference type="Proteomes" id="UP001595386"/>
    </source>
</evidence>
<evidence type="ECO:0000256" key="7">
    <source>
        <dbReference type="ARBA" id="ARBA00022898"/>
    </source>
</evidence>
<name>A0ABV7B2X8_9GAMM</name>
<evidence type="ECO:0000256" key="1">
    <source>
        <dbReference type="ARBA" id="ARBA00003469"/>
    </source>
</evidence>
<comment type="pathway">
    <text evidence="2">Cofactor biosynthesis; thiamine diphosphate biosynthesis.</text>
</comment>
<dbReference type="PANTHER" id="PTHR31528:SF1">
    <property type="entry name" value="4-AMINO-5-HYDROXYMETHYL-2-METHYLPYRIMIDINE PHOSPHATE SYNTHASE THI11-RELATED"/>
    <property type="match status" value="1"/>
</dbReference>
<keyword evidence="5" id="KW-0808">Transferase</keyword>
<gene>
    <name evidence="14" type="ORF">ACFODV_03080</name>
</gene>
<evidence type="ECO:0000256" key="6">
    <source>
        <dbReference type="ARBA" id="ARBA00022723"/>
    </source>
</evidence>
<evidence type="ECO:0000256" key="12">
    <source>
        <dbReference type="SAM" id="Phobius"/>
    </source>
</evidence>